<protein>
    <submittedName>
        <fullName evidence="1">Uncharacterized protein</fullName>
    </submittedName>
</protein>
<sequence>MDIDQQPSAVCLSTHQGQVHRCTYNCSITHVLGNLYQCKDSGATHVCDFNCDQRIVYDSHSSICRASRKILPLSSADVVRGVRRGRCEEDGGTLRSKRSRDLGGCIPHLVLGGEYWTEDMSPV</sequence>
<dbReference type="Proteomes" id="UP000054558">
    <property type="component" value="Unassembled WGS sequence"/>
</dbReference>
<dbReference type="EMBL" id="DF236992">
    <property type="protein sequence ID" value="GAQ79967.1"/>
    <property type="molecule type" value="Genomic_DNA"/>
</dbReference>
<accession>A0A1Y1HTV1</accession>
<organism evidence="1 2">
    <name type="scientific">Klebsormidium nitens</name>
    <name type="common">Green alga</name>
    <name type="synonym">Ulothrix nitens</name>
    <dbReference type="NCBI Taxonomy" id="105231"/>
    <lineage>
        <taxon>Eukaryota</taxon>
        <taxon>Viridiplantae</taxon>
        <taxon>Streptophyta</taxon>
        <taxon>Klebsormidiophyceae</taxon>
        <taxon>Klebsormidiales</taxon>
        <taxon>Klebsormidiaceae</taxon>
        <taxon>Klebsormidium</taxon>
    </lineage>
</organism>
<evidence type="ECO:0000313" key="2">
    <source>
        <dbReference type="Proteomes" id="UP000054558"/>
    </source>
</evidence>
<dbReference type="OrthoDB" id="1839884at2759"/>
<name>A0A1Y1HTV1_KLENI</name>
<evidence type="ECO:0000313" key="1">
    <source>
        <dbReference type="EMBL" id="GAQ79967.1"/>
    </source>
</evidence>
<gene>
    <name evidence="1" type="ORF">KFL_000430090</name>
</gene>
<proteinExistence type="predicted"/>
<reference evidence="1 2" key="1">
    <citation type="journal article" date="2014" name="Nat. Commun.">
        <title>Klebsormidium flaccidum genome reveals primary factors for plant terrestrial adaptation.</title>
        <authorList>
            <person name="Hori K."/>
            <person name="Maruyama F."/>
            <person name="Fujisawa T."/>
            <person name="Togashi T."/>
            <person name="Yamamoto N."/>
            <person name="Seo M."/>
            <person name="Sato S."/>
            <person name="Yamada T."/>
            <person name="Mori H."/>
            <person name="Tajima N."/>
            <person name="Moriyama T."/>
            <person name="Ikeuchi M."/>
            <person name="Watanabe M."/>
            <person name="Wada H."/>
            <person name="Kobayashi K."/>
            <person name="Saito M."/>
            <person name="Masuda T."/>
            <person name="Sasaki-Sekimoto Y."/>
            <person name="Mashiguchi K."/>
            <person name="Awai K."/>
            <person name="Shimojima M."/>
            <person name="Masuda S."/>
            <person name="Iwai M."/>
            <person name="Nobusawa T."/>
            <person name="Narise T."/>
            <person name="Kondo S."/>
            <person name="Saito H."/>
            <person name="Sato R."/>
            <person name="Murakawa M."/>
            <person name="Ihara Y."/>
            <person name="Oshima-Yamada Y."/>
            <person name="Ohtaka K."/>
            <person name="Satoh M."/>
            <person name="Sonobe K."/>
            <person name="Ishii M."/>
            <person name="Ohtani R."/>
            <person name="Kanamori-Sato M."/>
            <person name="Honoki R."/>
            <person name="Miyazaki D."/>
            <person name="Mochizuki H."/>
            <person name="Umetsu J."/>
            <person name="Higashi K."/>
            <person name="Shibata D."/>
            <person name="Kamiya Y."/>
            <person name="Sato N."/>
            <person name="Nakamura Y."/>
            <person name="Tabata S."/>
            <person name="Ida S."/>
            <person name="Kurokawa K."/>
            <person name="Ohta H."/>
        </authorList>
    </citation>
    <scope>NUCLEOTIDE SEQUENCE [LARGE SCALE GENOMIC DNA]</scope>
    <source>
        <strain evidence="1 2">NIES-2285</strain>
    </source>
</reference>
<keyword evidence="2" id="KW-1185">Reference proteome</keyword>
<dbReference type="PANTHER" id="PTHR36372">
    <property type="entry name" value="EXPRESSED PROTEIN"/>
    <property type="match status" value="1"/>
</dbReference>
<dbReference type="OMA" id="HNSMCRV"/>
<dbReference type="AlphaFoldDB" id="A0A1Y1HTV1"/>